<dbReference type="OrthoDB" id="2283631at2759"/>
<comment type="caution">
    <text evidence="2">The sequence shown here is derived from an EMBL/GenBank/DDBJ whole genome shotgun (WGS) entry which is preliminary data.</text>
</comment>
<dbReference type="STRING" id="4846.A0A367K8P3"/>
<reference evidence="2 3" key="1">
    <citation type="journal article" date="2018" name="G3 (Bethesda)">
        <title>Phylogenetic and Phylogenomic Definition of Rhizopus Species.</title>
        <authorList>
            <person name="Gryganskyi A.P."/>
            <person name="Golan J."/>
            <person name="Dolatabadi S."/>
            <person name="Mondo S."/>
            <person name="Robb S."/>
            <person name="Idnurm A."/>
            <person name="Muszewska A."/>
            <person name="Steczkiewicz K."/>
            <person name="Masonjones S."/>
            <person name="Liao H.L."/>
            <person name="Gajdeczka M.T."/>
            <person name="Anike F."/>
            <person name="Vuek A."/>
            <person name="Anishchenko I.M."/>
            <person name="Voigt K."/>
            <person name="de Hoog G.S."/>
            <person name="Smith M.E."/>
            <person name="Heitman J."/>
            <person name="Vilgalys R."/>
            <person name="Stajich J.E."/>
        </authorList>
    </citation>
    <scope>NUCLEOTIDE SEQUENCE [LARGE SCALE GENOMIC DNA]</scope>
    <source>
        <strain evidence="2 3">LSU 92-RS-03</strain>
    </source>
</reference>
<name>A0A367K8P3_RHIST</name>
<dbReference type="Proteomes" id="UP000253551">
    <property type="component" value="Unassembled WGS sequence"/>
</dbReference>
<evidence type="ECO:0000313" key="3">
    <source>
        <dbReference type="Proteomes" id="UP000253551"/>
    </source>
</evidence>
<dbReference type="AlphaFoldDB" id="A0A367K8P3"/>
<gene>
    <name evidence="2" type="ORF">CU098_011111</name>
</gene>
<feature type="compositionally biased region" description="Polar residues" evidence="1">
    <location>
        <begin position="163"/>
        <end position="174"/>
    </location>
</feature>
<feature type="region of interest" description="Disordered" evidence="1">
    <location>
        <begin position="32"/>
        <end position="106"/>
    </location>
</feature>
<protein>
    <submittedName>
        <fullName evidence="2">Uncharacterized protein</fullName>
    </submittedName>
</protein>
<proteinExistence type="predicted"/>
<evidence type="ECO:0000256" key="1">
    <source>
        <dbReference type="SAM" id="MobiDB-lite"/>
    </source>
</evidence>
<feature type="region of interest" description="Disordered" evidence="1">
    <location>
        <begin position="163"/>
        <end position="204"/>
    </location>
</feature>
<organism evidence="2 3">
    <name type="scientific">Rhizopus stolonifer</name>
    <name type="common">Rhizopus nigricans</name>
    <dbReference type="NCBI Taxonomy" id="4846"/>
    <lineage>
        <taxon>Eukaryota</taxon>
        <taxon>Fungi</taxon>
        <taxon>Fungi incertae sedis</taxon>
        <taxon>Mucoromycota</taxon>
        <taxon>Mucoromycotina</taxon>
        <taxon>Mucoromycetes</taxon>
        <taxon>Mucorales</taxon>
        <taxon>Mucorineae</taxon>
        <taxon>Rhizopodaceae</taxon>
        <taxon>Rhizopus</taxon>
    </lineage>
</organism>
<dbReference type="EMBL" id="PJQM01002059">
    <property type="protein sequence ID" value="RCH98499.1"/>
    <property type="molecule type" value="Genomic_DNA"/>
</dbReference>
<accession>A0A367K8P3</accession>
<feature type="compositionally biased region" description="Low complexity" evidence="1">
    <location>
        <begin position="49"/>
        <end position="73"/>
    </location>
</feature>
<evidence type="ECO:0000313" key="2">
    <source>
        <dbReference type="EMBL" id="RCH98499.1"/>
    </source>
</evidence>
<keyword evidence="3" id="KW-1185">Reference proteome</keyword>
<sequence length="316" mass="35849">MLHALKDPSEAYERICSMLQIMTSKSPVTELETTPVSADVERPDLHIVSPSNTSSTRSSPLIPSLSPHSPTPTIRKRHSRSSLQFPVSDMPYGNEVHRRRHSGRSPYAANRLSAPALGSMYQTYFYQQQQQQQLQQLQQLQSYSQPSSPIISQFGTNDYTTFPTTPHRTASLSRKTGLRRSASSTGDFMIPPQRPRAPSRPYMNPRRHTLTNATPPDLSNEIASSPSVDTTRNLYAMAVRNNQFNTQPYMIPITSHHQHQQMQQQQQQHQQLLQQQQLQQTLMLDPASFPMDPVIPDSPNDSMMNLLLNPWDFSSQ</sequence>